<evidence type="ECO:0000256" key="6">
    <source>
        <dbReference type="ARBA" id="ARBA00022619"/>
    </source>
</evidence>
<dbReference type="InterPro" id="IPR026017">
    <property type="entry name" value="Lumazine-bd_dom"/>
</dbReference>
<dbReference type="GO" id="GO:0009231">
    <property type="term" value="P:riboflavin biosynthetic process"/>
    <property type="evidence" value="ECO:0007669"/>
    <property type="project" value="UniProtKB-KW"/>
</dbReference>
<dbReference type="NCBIfam" id="NF009566">
    <property type="entry name" value="PRK13020.1"/>
    <property type="match status" value="1"/>
</dbReference>
<keyword evidence="8" id="KW-0677">Repeat</keyword>
<dbReference type="EMBL" id="RCZP01000003">
    <property type="protein sequence ID" value="TPG59805.1"/>
    <property type="molecule type" value="Genomic_DNA"/>
</dbReference>
<reference evidence="12 13" key="1">
    <citation type="journal article" date="2019" name="Environ. Microbiol.">
        <title>Species interactions and distinct microbial communities in high Arctic permafrost affected cryosols are associated with the CH4 and CO2 gas fluxes.</title>
        <authorList>
            <person name="Altshuler I."/>
            <person name="Hamel J."/>
            <person name="Turney S."/>
            <person name="Magnuson E."/>
            <person name="Levesque R."/>
            <person name="Greer C."/>
            <person name="Whyte L.G."/>
        </authorList>
    </citation>
    <scope>NUCLEOTIDE SEQUENCE [LARGE SCALE GENOMIC DNA]</scope>
    <source>
        <strain evidence="12 13">S9.3B</strain>
    </source>
</reference>
<evidence type="ECO:0000256" key="2">
    <source>
        <dbReference type="ARBA" id="ARBA00002803"/>
    </source>
</evidence>
<dbReference type="AlphaFoldDB" id="A0A502GCZ7"/>
<evidence type="ECO:0000256" key="8">
    <source>
        <dbReference type="ARBA" id="ARBA00022737"/>
    </source>
</evidence>
<dbReference type="Gene3D" id="2.40.30.20">
    <property type="match status" value="2"/>
</dbReference>
<dbReference type="SUPFAM" id="SSF63380">
    <property type="entry name" value="Riboflavin synthase domain-like"/>
    <property type="match status" value="2"/>
</dbReference>
<evidence type="ECO:0000256" key="5">
    <source>
        <dbReference type="ARBA" id="ARBA00013950"/>
    </source>
</evidence>
<evidence type="ECO:0000256" key="9">
    <source>
        <dbReference type="NCBIfam" id="TIGR00187"/>
    </source>
</evidence>
<feature type="repeat" description="Lumazine-binding" evidence="10">
    <location>
        <begin position="100"/>
        <end position="196"/>
    </location>
</feature>
<evidence type="ECO:0000259" key="11">
    <source>
        <dbReference type="PROSITE" id="PS51177"/>
    </source>
</evidence>
<dbReference type="RefSeq" id="WP_140881902.1">
    <property type="nucleotide sequence ID" value="NZ_RCZP01000003.1"/>
</dbReference>
<comment type="caution">
    <text evidence="12">The sequence shown here is derived from an EMBL/GenBank/DDBJ whole genome shotgun (WGS) entry which is preliminary data.</text>
</comment>
<dbReference type="EC" id="2.5.1.9" evidence="4 9"/>
<comment type="function">
    <text evidence="2">Catalyzes the dismutation of two molecules of 6,7-dimethyl-8-ribityllumazine, resulting in the formation of riboflavin and 5-amino-6-(D-ribitylamino)uracil.</text>
</comment>
<dbReference type="NCBIfam" id="TIGR00187">
    <property type="entry name" value="ribE"/>
    <property type="match status" value="1"/>
</dbReference>
<dbReference type="InterPro" id="IPR017938">
    <property type="entry name" value="Riboflavin_synthase-like_b-brl"/>
</dbReference>
<dbReference type="PANTHER" id="PTHR21098">
    <property type="entry name" value="RIBOFLAVIN SYNTHASE ALPHA CHAIN"/>
    <property type="match status" value="1"/>
</dbReference>
<dbReference type="NCBIfam" id="NF006767">
    <property type="entry name" value="PRK09289.1"/>
    <property type="match status" value="1"/>
</dbReference>
<keyword evidence="7 12" id="KW-0808">Transferase</keyword>
<evidence type="ECO:0000313" key="12">
    <source>
        <dbReference type="EMBL" id="TPG59805.1"/>
    </source>
</evidence>
<evidence type="ECO:0000256" key="10">
    <source>
        <dbReference type="PROSITE-ProRule" id="PRU00524"/>
    </source>
</evidence>
<keyword evidence="13" id="KW-1185">Reference proteome</keyword>
<dbReference type="CDD" id="cd00402">
    <property type="entry name" value="Riboflavin_synthase_like"/>
    <property type="match status" value="1"/>
</dbReference>
<protein>
    <recommendedName>
        <fullName evidence="5 9">Riboflavin synthase</fullName>
        <ecNumber evidence="4 9">2.5.1.9</ecNumber>
    </recommendedName>
</protein>
<comment type="catalytic activity">
    <reaction evidence="1">
        <text>2 6,7-dimethyl-8-(1-D-ribityl)lumazine + H(+) = 5-amino-6-(D-ribitylamino)uracil + riboflavin</text>
        <dbReference type="Rhea" id="RHEA:20772"/>
        <dbReference type="ChEBI" id="CHEBI:15378"/>
        <dbReference type="ChEBI" id="CHEBI:15934"/>
        <dbReference type="ChEBI" id="CHEBI:57986"/>
        <dbReference type="ChEBI" id="CHEBI:58201"/>
        <dbReference type="EC" id="2.5.1.9"/>
    </reaction>
</comment>
<comment type="pathway">
    <text evidence="3">Cofactor biosynthesis; riboflavin biosynthesis; riboflavin from 2-hydroxy-3-oxobutyl phosphate and 5-amino-6-(D-ribitylamino)uracil: step 2/2.</text>
</comment>
<dbReference type="PANTHER" id="PTHR21098:SF12">
    <property type="entry name" value="RIBOFLAVIN SYNTHASE"/>
    <property type="match status" value="1"/>
</dbReference>
<feature type="domain" description="Lumazine-binding" evidence="11">
    <location>
        <begin position="1"/>
        <end position="99"/>
    </location>
</feature>
<accession>A0A502GCZ7</accession>
<proteinExistence type="predicted"/>
<keyword evidence="6" id="KW-0686">Riboflavin biosynthesis</keyword>
<name>A0A502GCZ7_9PROT</name>
<gene>
    <name evidence="12" type="ORF">EAH89_06200</name>
</gene>
<feature type="domain" description="Lumazine-binding" evidence="11">
    <location>
        <begin position="100"/>
        <end position="196"/>
    </location>
</feature>
<dbReference type="FunFam" id="2.40.30.20:FF:000004">
    <property type="entry name" value="Riboflavin synthase, alpha subunit"/>
    <property type="match status" value="1"/>
</dbReference>
<dbReference type="PROSITE" id="PS51177">
    <property type="entry name" value="LUMAZINE_BIND"/>
    <property type="match status" value="2"/>
</dbReference>
<organism evidence="12 13">
    <name type="scientific">Muricoccus nepalensis</name>
    <dbReference type="NCBI Taxonomy" id="1854500"/>
    <lineage>
        <taxon>Bacteria</taxon>
        <taxon>Pseudomonadati</taxon>
        <taxon>Pseudomonadota</taxon>
        <taxon>Alphaproteobacteria</taxon>
        <taxon>Acetobacterales</taxon>
        <taxon>Roseomonadaceae</taxon>
        <taxon>Muricoccus</taxon>
    </lineage>
</organism>
<dbReference type="Pfam" id="PF00677">
    <property type="entry name" value="Lum_binding"/>
    <property type="match status" value="2"/>
</dbReference>
<evidence type="ECO:0000256" key="7">
    <source>
        <dbReference type="ARBA" id="ARBA00022679"/>
    </source>
</evidence>
<feature type="repeat" description="Lumazine-binding" evidence="10">
    <location>
        <begin position="1"/>
        <end position="99"/>
    </location>
</feature>
<sequence>MFTGIVTAIGTIRRLAPIGAGQDMRVAIATPPGWLEGVAIGASICCSGCCLTVVTLADDLFEVEISAESLSRTTLGTWAEGTRINLERSLRMGDEMGGHVVSGHVDGVAEILSVMPENGSHRWTFRLPPGLSRFVAEKGSITVDGVSLTVNAADETTFGVNLIPHTTEVTALGALRPGGRVNIEIDMLARYVARLRQFEGMGNERRGAAA</sequence>
<dbReference type="GO" id="GO:0004746">
    <property type="term" value="F:riboflavin synthase activity"/>
    <property type="evidence" value="ECO:0007669"/>
    <property type="project" value="UniProtKB-UniRule"/>
</dbReference>
<dbReference type="Proteomes" id="UP000317078">
    <property type="component" value="Unassembled WGS sequence"/>
</dbReference>
<evidence type="ECO:0000256" key="1">
    <source>
        <dbReference type="ARBA" id="ARBA00000968"/>
    </source>
</evidence>
<dbReference type="OrthoDB" id="9788537at2"/>
<dbReference type="InterPro" id="IPR023366">
    <property type="entry name" value="ATP_synth_asu-like_sf"/>
</dbReference>
<evidence type="ECO:0000313" key="13">
    <source>
        <dbReference type="Proteomes" id="UP000317078"/>
    </source>
</evidence>
<dbReference type="InterPro" id="IPR001783">
    <property type="entry name" value="Lumazine-bd"/>
</dbReference>
<dbReference type="PIRSF" id="PIRSF000498">
    <property type="entry name" value="Riboflavin_syn_A"/>
    <property type="match status" value="1"/>
</dbReference>
<evidence type="ECO:0000256" key="3">
    <source>
        <dbReference type="ARBA" id="ARBA00004887"/>
    </source>
</evidence>
<evidence type="ECO:0000256" key="4">
    <source>
        <dbReference type="ARBA" id="ARBA00012827"/>
    </source>
</evidence>